<dbReference type="GO" id="GO:0051536">
    <property type="term" value="F:iron-sulfur cluster binding"/>
    <property type="evidence" value="ECO:0007669"/>
    <property type="project" value="UniProtKB-KW"/>
</dbReference>
<comment type="cofactor">
    <cofactor evidence="1">
        <name>[4Fe-4S] cluster</name>
        <dbReference type="ChEBI" id="CHEBI:49883"/>
    </cofactor>
</comment>
<dbReference type="InterPro" id="IPR023867">
    <property type="entry name" value="Sulphatase_maturase_rSAM"/>
</dbReference>
<reference evidence="8 9" key="1">
    <citation type="submission" date="2019-07" db="EMBL/GenBank/DDBJ databases">
        <title>Genome sequencing for Ferrovibrio sp. K5.</title>
        <authorList>
            <person name="Park S.-J."/>
        </authorList>
    </citation>
    <scope>NUCLEOTIDE SEQUENCE [LARGE SCALE GENOMIC DNA]</scope>
    <source>
        <strain evidence="8 9">K5</strain>
    </source>
</reference>
<evidence type="ECO:0000256" key="6">
    <source>
        <dbReference type="ARBA" id="ARBA00023601"/>
    </source>
</evidence>
<gene>
    <name evidence="8" type="ORF">FNB15_05585</name>
</gene>
<evidence type="ECO:0000313" key="8">
    <source>
        <dbReference type="EMBL" id="QDO96781.1"/>
    </source>
</evidence>
<evidence type="ECO:0000313" key="9">
    <source>
        <dbReference type="Proteomes" id="UP000317496"/>
    </source>
</evidence>
<dbReference type="InterPro" id="IPR013785">
    <property type="entry name" value="Aldolase_TIM"/>
</dbReference>
<dbReference type="Proteomes" id="UP000317496">
    <property type="component" value="Chromosome"/>
</dbReference>
<dbReference type="PANTHER" id="PTHR43273:SF3">
    <property type="entry name" value="ANAEROBIC SULFATASE-MATURATING ENZYME HOMOLOG ASLB-RELATED"/>
    <property type="match status" value="1"/>
</dbReference>
<dbReference type="Gene3D" id="3.20.20.70">
    <property type="entry name" value="Aldolase class I"/>
    <property type="match status" value="1"/>
</dbReference>
<name>A0A516GZ18_9PROT</name>
<comment type="similarity">
    <text evidence="6">Belongs to the radical SAM superfamily. Anaerobic sulfatase-maturating enzyme family.</text>
</comment>
<dbReference type="RefSeq" id="WP_144067762.1">
    <property type="nucleotide sequence ID" value="NZ_CP041636.1"/>
</dbReference>
<proteinExistence type="inferred from homology"/>
<keyword evidence="3" id="KW-0479">Metal-binding</keyword>
<dbReference type="InterPro" id="IPR007197">
    <property type="entry name" value="rSAM"/>
</dbReference>
<dbReference type="KEGG" id="fer:FNB15_05585"/>
<dbReference type="GO" id="GO:0046872">
    <property type="term" value="F:metal ion binding"/>
    <property type="evidence" value="ECO:0007669"/>
    <property type="project" value="UniProtKB-KW"/>
</dbReference>
<evidence type="ECO:0000256" key="2">
    <source>
        <dbReference type="ARBA" id="ARBA00022691"/>
    </source>
</evidence>
<dbReference type="InterPro" id="IPR058240">
    <property type="entry name" value="rSAM_sf"/>
</dbReference>
<dbReference type="EMBL" id="CP041636">
    <property type="protein sequence ID" value="QDO96781.1"/>
    <property type="molecule type" value="Genomic_DNA"/>
</dbReference>
<evidence type="ECO:0000256" key="4">
    <source>
        <dbReference type="ARBA" id="ARBA00023004"/>
    </source>
</evidence>
<evidence type="ECO:0000256" key="5">
    <source>
        <dbReference type="ARBA" id="ARBA00023014"/>
    </source>
</evidence>
<dbReference type="AlphaFoldDB" id="A0A516GZ18"/>
<sequence>MPPLYRLIFAGPGDYRRTAFWSPQAARLCWDDGTPLDLSGVGHGYVDTPRAWQPAFPVHPTLPAGKQRQVRVLKIQLGLKCNYSCQYCNQAHQPHDSQGDPTDVDRFLATLSDWLEGEPQRIEFWGGEPFVYWKTLKPLAEALRTRFPQAGFGMVSNGSLLDEAKIDWLDRMGFGIGISHDGPAMKYRGPDPLADPHKRAMLRLLYDRLAPQHRVSFNAVLHRRNMSLTAARRHIATALGVPEADLPMVTEEVLLPYDENGKRLSLRNEEEGRAFMAAVFWEAVRGESMSVSTIRDKITGFFRQLAEGRPAAALGQKCGMDDPGRLAVDLKGNALTCQNMSADTKHRIGHVEAMQDIRLDTAYHWSTRSECGNCPVLPLCQGACLFLEDDLWRQACDNSYWHNLGVFAAAIYWLTHLVLVEIEGPPRRDGLPERMAVIDPASLEVAA</sequence>
<dbReference type="InterPro" id="IPR023885">
    <property type="entry name" value="4Fe4S-binding_SPASM_dom"/>
</dbReference>
<keyword evidence="5" id="KW-0411">Iron-sulfur</keyword>
<dbReference type="SFLD" id="SFLDS00029">
    <property type="entry name" value="Radical_SAM"/>
    <property type="match status" value="1"/>
</dbReference>
<feature type="domain" description="Radical SAM core" evidence="7">
    <location>
        <begin position="78"/>
        <end position="186"/>
    </location>
</feature>
<dbReference type="OrthoDB" id="9808591at2"/>
<accession>A0A516GZ18</accession>
<organism evidence="8 9">
    <name type="scientific">Ferrovibrio terrae</name>
    <dbReference type="NCBI Taxonomy" id="2594003"/>
    <lineage>
        <taxon>Bacteria</taxon>
        <taxon>Pseudomonadati</taxon>
        <taxon>Pseudomonadota</taxon>
        <taxon>Alphaproteobacteria</taxon>
        <taxon>Rhodospirillales</taxon>
        <taxon>Rhodospirillaceae</taxon>
        <taxon>Ferrovibrio</taxon>
    </lineage>
</organism>
<keyword evidence="2" id="KW-0949">S-adenosyl-L-methionine</keyword>
<keyword evidence="9" id="KW-1185">Reference proteome</keyword>
<dbReference type="GO" id="GO:0016491">
    <property type="term" value="F:oxidoreductase activity"/>
    <property type="evidence" value="ECO:0007669"/>
    <property type="project" value="InterPro"/>
</dbReference>
<dbReference type="Pfam" id="PF04055">
    <property type="entry name" value="Radical_SAM"/>
    <property type="match status" value="1"/>
</dbReference>
<evidence type="ECO:0000259" key="7">
    <source>
        <dbReference type="Pfam" id="PF04055"/>
    </source>
</evidence>
<evidence type="ECO:0000256" key="3">
    <source>
        <dbReference type="ARBA" id="ARBA00022723"/>
    </source>
</evidence>
<dbReference type="SFLD" id="SFLDG01067">
    <property type="entry name" value="SPASM/twitch_domain_containing"/>
    <property type="match status" value="1"/>
</dbReference>
<dbReference type="SUPFAM" id="SSF102114">
    <property type="entry name" value="Radical SAM enzymes"/>
    <property type="match status" value="1"/>
</dbReference>
<dbReference type="NCBIfam" id="TIGR04085">
    <property type="entry name" value="rSAM_more_4Fe4S"/>
    <property type="match status" value="1"/>
</dbReference>
<protein>
    <submittedName>
        <fullName evidence="8">SPASM domain-containing protein</fullName>
    </submittedName>
</protein>
<keyword evidence="4" id="KW-0408">Iron</keyword>
<evidence type="ECO:0000256" key="1">
    <source>
        <dbReference type="ARBA" id="ARBA00001966"/>
    </source>
</evidence>
<dbReference type="PANTHER" id="PTHR43273">
    <property type="entry name" value="ANAEROBIC SULFATASE-MATURATING ENZYME HOMOLOG ASLB-RELATED"/>
    <property type="match status" value="1"/>
</dbReference>